<protein>
    <recommendedName>
        <fullName evidence="2">DUF6533 domain-containing protein</fullName>
    </recommendedName>
</protein>
<dbReference type="EMBL" id="ML213687">
    <property type="protein sequence ID" value="TFK32096.1"/>
    <property type="molecule type" value="Genomic_DNA"/>
</dbReference>
<accession>A0A5C3LJJ9</accession>
<evidence type="ECO:0000259" key="2">
    <source>
        <dbReference type="Pfam" id="PF20151"/>
    </source>
</evidence>
<evidence type="ECO:0000313" key="4">
    <source>
        <dbReference type="Proteomes" id="UP000308652"/>
    </source>
</evidence>
<dbReference type="InterPro" id="IPR045340">
    <property type="entry name" value="DUF6533"/>
</dbReference>
<dbReference type="AlphaFoldDB" id="A0A5C3LJJ9"/>
<feature type="transmembrane region" description="Helical" evidence="1">
    <location>
        <begin position="155"/>
        <end position="180"/>
    </location>
</feature>
<keyword evidence="1" id="KW-0472">Membrane</keyword>
<keyword evidence="1" id="KW-0812">Transmembrane</keyword>
<feature type="transmembrane region" description="Helical" evidence="1">
    <location>
        <begin position="207"/>
        <end position="229"/>
    </location>
</feature>
<keyword evidence="4" id="KW-1185">Reference proteome</keyword>
<name>A0A5C3LJJ9_9AGAR</name>
<dbReference type="Proteomes" id="UP000308652">
    <property type="component" value="Unassembled WGS sequence"/>
</dbReference>
<evidence type="ECO:0000313" key="3">
    <source>
        <dbReference type="EMBL" id="TFK32096.1"/>
    </source>
</evidence>
<gene>
    <name evidence="3" type="ORF">BDQ12DRAFT_528131</name>
</gene>
<evidence type="ECO:0000256" key="1">
    <source>
        <dbReference type="SAM" id="Phobius"/>
    </source>
</evidence>
<reference evidence="3 4" key="1">
    <citation type="journal article" date="2019" name="Nat. Ecol. Evol.">
        <title>Megaphylogeny resolves global patterns of mushroom evolution.</title>
        <authorList>
            <person name="Varga T."/>
            <person name="Krizsan K."/>
            <person name="Foldi C."/>
            <person name="Dima B."/>
            <person name="Sanchez-Garcia M."/>
            <person name="Sanchez-Ramirez S."/>
            <person name="Szollosi G.J."/>
            <person name="Szarkandi J.G."/>
            <person name="Papp V."/>
            <person name="Albert L."/>
            <person name="Andreopoulos W."/>
            <person name="Angelini C."/>
            <person name="Antonin V."/>
            <person name="Barry K.W."/>
            <person name="Bougher N.L."/>
            <person name="Buchanan P."/>
            <person name="Buyck B."/>
            <person name="Bense V."/>
            <person name="Catcheside P."/>
            <person name="Chovatia M."/>
            <person name="Cooper J."/>
            <person name="Damon W."/>
            <person name="Desjardin D."/>
            <person name="Finy P."/>
            <person name="Geml J."/>
            <person name="Haridas S."/>
            <person name="Hughes K."/>
            <person name="Justo A."/>
            <person name="Karasinski D."/>
            <person name="Kautmanova I."/>
            <person name="Kiss B."/>
            <person name="Kocsube S."/>
            <person name="Kotiranta H."/>
            <person name="LaButti K.M."/>
            <person name="Lechner B.E."/>
            <person name="Liimatainen K."/>
            <person name="Lipzen A."/>
            <person name="Lukacs Z."/>
            <person name="Mihaltcheva S."/>
            <person name="Morgado L.N."/>
            <person name="Niskanen T."/>
            <person name="Noordeloos M.E."/>
            <person name="Ohm R.A."/>
            <person name="Ortiz-Santana B."/>
            <person name="Ovrebo C."/>
            <person name="Racz N."/>
            <person name="Riley R."/>
            <person name="Savchenko A."/>
            <person name="Shiryaev A."/>
            <person name="Soop K."/>
            <person name="Spirin V."/>
            <person name="Szebenyi C."/>
            <person name="Tomsovsky M."/>
            <person name="Tulloss R.E."/>
            <person name="Uehling J."/>
            <person name="Grigoriev I.V."/>
            <person name="Vagvolgyi C."/>
            <person name="Papp T."/>
            <person name="Martin F.M."/>
            <person name="Miettinen O."/>
            <person name="Hibbett D.S."/>
            <person name="Nagy L.G."/>
        </authorList>
    </citation>
    <scope>NUCLEOTIDE SEQUENCE [LARGE SCALE GENOMIC DNA]</scope>
    <source>
        <strain evidence="3 4">CBS 166.37</strain>
    </source>
</reference>
<organism evidence="3 4">
    <name type="scientific">Crucibulum laeve</name>
    <dbReference type="NCBI Taxonomy" id="68775"/>
    <lineage>
        <taxon>Eukaryota</taxon>
        <taxon>Fungi</taxon>
        <taxon>Dikarya</taxon>
        <taxon>Basidiomycota</taxon>
        <taxon>Agaricomycotina</taxon>
        <taxon>Agaricomycetes</taxon>
        <taxon>Agaricomycetidae</taxon>
        <taxon>Agaricales</taxon>
        <taxon>Agaricineae</taxon>
        <taxon>Nidulariaceae</taxon>
        <taxon>Crucibulum</taxon>
    </lineage>
</organism>
<proteinExistence type="predicted"/>
<feature type="transmembrane region" description="Helical" evidence="1">
    <location>
        <begin position="261"/>
        <end position="281"/>
    </location>
</feature>
<sequence length="362" mass="40742">MTSWHLMFEGSGEEIWGLRWTPWRYFPMCISITIHILSVDDLPKSAIMSAVSLLAPLYTALREGQQANCSHVAVLSILVYDTLLNFSREVEHIWSAKWSLPKILYIWARYYGPVHVAVTLAVTTRLNMPAAVNVERICGGCPWVVQSHSQRSVTVLYFLCTLLIGEFAAELYICVKIALITTKNVFPAPFGLPLRGCLTEAETTFTLYAWIPCLLVATTFFLMTLWKFLGSPKIKDIKEWRFSTRGAFSPLVMSFFRDGTIFFLLIAVTLLYSSVFVLLVKGRLQEIQIPWLISVYSFAGSRLILNLREVAAKGSNDANAGHSSGWDESLSLRAIPKAPLQWAQSKYTNTSGTASSMYTYPY</sequence>
<dbReference type="Pfam" id="PF20151">
    <property type="entry name" value="DUF6533"/>
    <property type="match status" value="1"/>
</dbReference>
<keyword evidence="1" id="KW-1133">Transmembrane helix</keyword>
<dbReference type="OrthoDB" id="2952413at2759"/>
<feature type="domain" description="DUF6533" evidence="2">
    <location>
        <begin position="69"/>
        <end position="113"/>
    </location>
</feature>